<proteinExistence type="predicted"/>
<dbReference type="STRING" id="1121291.SAMN02745134_01505"/>
<dbReference type="RefSeq" id="WP_084114985.1">
    <property type="nucleotide sequence ID" value="NZ_FWXH01000003.1"/>
</dbReference>
<organism evidence="1 2">
    <name type="scientific">Clostridium acidisoli DSM 12555</name>
    <dbReference type="NCBI Taxonomy" id="1121291"/>
    <lineage>
        <taxon>Bacteria</taxon>
        <taxon>Bacillati</taxon>
        <taxon>Bacillota</taxon>
        <taxon>Clostridia</taxon>
        <taxon>Eubacteriales</taxon>
        <taxon>Clostridiaceae</taxon>
        <taxon>Clostridium</taxon>
    </lineage>
</organism>
<gene>
    <name evidence="1" type="ORF">SAMN02745134_01505</name>
</gene>
<dbReference type="Proteomes" id="UP000192468">
    <property type="component" value="Unassembled WGS sequence"/>
</dbReference>
<reference evidence="1 2" key="1">
    <citation type="submission" date="2017-04" db="EMBL/GenBank/DDBJ databases">
        <authorList>
            <person name="Afonso C.L."/>
            <person name="Miller P.J."/>
            <person name="Scott M.A."/>
            <person name="Spackman E."/>
            <person name="Goraichik I."/>
            <person name="Dimitrov K.M."/>
            <person name="Suarez D.L."/>
            <person name="Swayne D.E."/>
        </authorList>
    </citation>
    <scope>NUCLEOTIDE SEQUENCE [LARGE SCALE GENOMIC DNA]</scope>
    <source>
        <strain evidence="1 2">DSM 12555</strain>
    </source>
</reference>
<protein>
    <submittedName>
        <fullName evidence="1">Uncharacterized protein</fullName>
    </submittedName>
</protein>
<evidence type="ECO:0000313" key="1">
    <source>
        <dbReference type="EMBL" id="SMC21987.1"/>
    </source>
</evidence>
<keyword evidence="2" id="KW-1185">Reference proteome</keyword>
<dbReference type="OrthoDB" id="2236631at2"/>
<dbReference type="AlphaFoldDB" id="A0A1W1XDM8"/>
<evidence type="ECO:0000313" key="2">
    <source>
        <dbReference type="Proteomes" id="UP000192468"/>
    </source>
</evidence>
<dbReference type="EMBL" id="FWXH01000003">
    <property type="protein sequence ID" value="SMC21987.1"/>
    <property type="molecule type" value="Genomic_DNA"/>
</dbReference>
<sequence length="115" mass="13622">MQLNDTDKMAMIIVDYLEKNLGDKIGSCNIFNVVDDKNYRAFSIRFEAYDYFIVLFNYDRGLIGCSIQYGDNNFIGLKNSQKWYEKADFDVFCKELQQQLELRIPDKFLEANSWK</sequence>
<accession>A0A1W1XDM8</accession>
<name>A0A1W1XDM8_9CLOT</name>